<keyword evidence="2" id="KW-1185">Reference proteome</keyword>
<evidence type="ECO:0000313" key="1">
    <source>
        <dbReference type="EMBL" id="TXG53445.1"/>
    </source>
</evidence>
<dbReference type="EMBL" id="VAHF01000010">
    <property type="protein sequence ID" value="TXG53445.1"/>
    <property type="molecule type" value="Genomic_DNA"/>
</dbReference>
<dbReference type="Proteomes" id="UP000323000">
    <property type="component" value="Chromosome 10"/>
</dbReference>
<dbReference type="OrthoDB" id="1740515at2759"/>
<comment type="caution">
    <text evidence="1">The sequence shown here is derived from an EMBL/GenBank/DDBJ whole genome shotgun (WGS) entry which is preliminary data.</text>
</comment>
<name>A0A5C7HAC1_9ROSI</name>
<sequence>MIVTALQILFSLIRYVTETIRSVSVFFLDSEDEPADSNIIYEEPDDEASSSDKDVSDATLPARTFWIVIFLAGSVRRDKRKMLSISQKRIPTPMLPRSAYRGIEREDRGPEQVGLGYRARVWIREGNRSDVPLTQPGNGLEGTAAWGMSASCRKAHFELWVIGRTSGRKLFLIKGRGTRVLAAKLNRKGGAELTDECLFSLTLTSFPPDALLQWLDMKWSKPEMLMIDQVDNGLKPGKLPNPLSLAMSHSFRLFHITLHLPSHRLHRHPLLFLFILIPRSQGKFKARFKTSFSEFPGDIVMDKSTFCPYTHISNSASSSSRGRVEYTSTSTCLPETIHQVIPRLQQGSPD</sequence>
<proteinExistence type="predicted"/>
<dbReference type="AlphaFoldDB" id="A0A5C7HAC1"/>
<reference evidence="2" key="1">
    <citation type="journal article" date="2019" name="Gigascience">
        <title>De novo genome assembly of the endangered Acer yangbiense, a plant species with extremely small populations endemic to Yunnan Province, China.</title>
        <authorList>
            <person name="Yang J."/>
            <person name="Wariss H.M."/>
            <person name="Tao L."/>
            <person name="Zhang R."/>
            <person name="Yun Q."/>
            <person name="Hollingsworth P."/>
            <person name="Dao Z."/>
            <person name="Luo G."/>
            <person name="Guo H."/>
            <person name="Ma Y."/>
            <person name="Sun W."/>
        </authorList>
    </citation>
    <scope>NUCLEOTIDE SEQUENCE [LARGE SCALE GENOMIC DNA]</scope>
    <source>
        <strain evidence="2">cv. Malutang</strain>
    </source>
</reference>
<protein>
    <submittedName>
        <fullName evidence="1">Uncharacterized protein</fullName>
    </submittedName>
</protein>
<gene>
    <name evidence="1" type="ORF">EZV62_022614</name>
</gene>
<evidence type="ECO:0000313" key="2">
    <source>
        <dbReference type="Proteomes" id="UP000323000"/>
    </source>
</evidence>
<accession>A0A5C7HAC1</accession>
<organism evidence="1 2">
    <name type="scientific">Acer yangbiense</name>
    <dbReference type="NCBI Taxonomy" id="1000413"/>
    <lineage>
        <taxon>Eukaryota</taxon>
        <taxon>Viridiplantae</taxon>
        <taxon>Streptophyta</taxon>
        <taxon>Embryophyta</taxon>
        <taxon>Tracheophyta</taxon>
        <taxon>Spermatophyta</taxon>
        <taxon>Magnoliopsida</taxon>
        <taxon>eudicotyledons</taxon>
        <taxon>Gunneridae</taxon>
        <taxon>Pentapetalae</taxon>
        <taxon>rosids</taxon>
        <taxon>malvids</taxon>
        <taxon>Sapindales</taxon>
        <taxon>Sapindaceae</taxon>
        <taxon>Hippocastanoideae</taxon>
        <taxon>Acereae</taxon>
        <taxon>Acer</taxon>
    </lineage>
</organism>